<dbReference type="GO" id="GO:0016763">
    <property type="term" value="F:pentosyltransferase activity"/>
    <property type="evidence" value="ECO:0007669"/>
    <property type="project" value="TreeGrafter"/>
</dbReference>
<dbReference type="EMBL" id="SIHO01000003">
    <property type="protein sequence ID" value="TFU01100.1"/>
    <property type="molecule type" value="Genomic_DNA"/>
</dbReference>
<keyword evidence="6 8" id="KW-1133">Transmembrane helix</keyword>
<dbReference type="GO" id="GO:0009103">
    <property type="term" value="P:lipopolysaccharide biosynthetic process"/>
    <property type="evidence" value="ECO:0007669"/>
    <property type="project" value="UniProtKB-ARBA"/>
</dbReference>
<proteinExistence type="predicted"/>
<keyword evidence="2" id="KW-1003">Cell membrane</keyword>
<feature type="transmembrane region" description="Helical" evidence="8">
    <location>
        <begin position="164"/>
        <end position="190"/>
    </location>
</feature>
<keyword evidence="4" id="KW-0808">Transferase</keyword>
<evidence type="ECO:0000256" key="6">
    <source>
        <dbReference type="ARBA" id="ARBA00022989"/>
    </source>
</evidence>
<dbReference type="GO" id="GO:0005886">
    <property type="term" value="C:plasma membrane"/>
    <property type="evidence" value="ECO:0007669"/>
    <property type="project" value="UniProtKB-SubCell"/>
</dbReference>
<reference evidence="10 11" key="1">
    <citation type="submission" date="2019-02" db="EMBL/GenBank/DDBJ databases">
        <title>Polymorphobacter sp. isolated from the lake at the Tibet of China.</title>
        <authorList>
            <person name="Li A."/>
        </authorList>
    </citation>
    <scope>NUCLEOTIDE SEQUENCE [LARGE SCALE GENOMIC DNA]</scope>
    <source>
        <strain evidence="10 11">DJ1R-1</strain>
    </source>
</reference>
<evidence type="ECO:0000256" key="8">
    <source>
        <dbReference type="SAM" id="Phobius"/>
    </source>
</evidence>
<dbReference type="InterPro" id="IPR050297">
    <property type="entry name" value="LipidA_mod_glycosyltrf_83"/>
</dbReference>
<keyword evidence="7 8" id="KW-0472">Membrane</keyword>
<protein>
    <recommendedName>
        <fullName evidence="9">Glycosyltransferase RgtA/B/C/D-like domain-containing protein</fullName>
    </recommendedName>
</protein>
<evidence type="ECO:0000256" key="1">
    <source>
        <dbReference type="ARBA" id="ARBA00004651"/>
    </source>
</evidence>
<dbReference type="RefSeq" id="WP_135246604.1">
    <property type="nucleotide sequence ID" value="NZ_SIHO01000003.1"/>
</dbReference>
<evidence type="ECO:0000256" key="5">
    <source>
        <dbReference type="ARBA" id="ARBA00022692"/>
    </source>
</evidence>
<evidence type="ECO:0000256" key="3">
    <source>
        <dbReference type="ARBA" id="ARBA00022676"/>
    </source>
</evidence>
<comment type="caution">
    <text evidence="10">The sequence shown here is derived from an EMBL/GenBank/DDBJ whole genome shotgun (WGS) entry which is preliminary data.</text>
</comment>
<name>A0A4Y9EL51_9SPHN</name>
<feature type="transmembrane region" description="Helical" evidence="8">
    <location>
        <begin position="346"/>
        <end position="367"/>
    </location>
</feature>
<feature type="transmembrane region" description="Helical" evidence="8">
    <location>
        <begin position="81"/>
        <end position="101"/>
    </location>
</feature>
<gene>
    <name evidence="10" type="ORF">EUV02_12355</name>
</gene>
<dbReference type="Proteomes" id="UP000297737">
    <property type="component" value="Unassembled WGS sequence"/>
</dbReference>
<feature type="transmembrane region" description="Helical" evidence="8">
    <location>
        <begin position="259"/>
        <end position="281"/>
    </location>
</feature>
<feature type="domain" description="Glycosyltransferase RgtA/B/C/D-like" evidence="9">
    <location>
        <begin position="70"/>
        <end position="218"/>
    </location>
</feature>
<dbReference type="PANTHER" id="PTHR33908">
    <property type="entry name" value="MANNOSYLTRANSFERASE YKCB-RELATED"/>
    <property type="match status" value="1"/>
</dbReference>
<evidence type="ECO:0000256" key="7">
    <source>
        <dbReference type="ARBA" id="ARBA00023136"/>
    </source>
</evidence>
<evidence type="ECO:0000313" key="11">
    <source>
        <dbReference type="Proteomes" id="UP000297737"/>
    </source>
</evidence>
<evidence type="ECO:0000256" key="2">
    <source>
        <dbReference type="ARBA" id="ARBA00022475"/>
    </source>
</evidence>
<accession>A0A4Y9EL51</accession>
<dbReference type="AlphaFoldDB" id="A0A4Y9EL51"/>
<keyword evidence="3" id="KW-0328">Glycosyltransferase</keyword>
<evidence type="ECO:0000259" key="9">
    <source>
        <dbReference type="Pfam" id="PF13231"/>
    </source>
</evidence>
<organism evidence="10 11">
    <name type="scientific">Glacieibacterium arshaanense</name>
    <dbReference type="NCBI Taxonomy" id="2511025"/>
    <lineage>
        <taxon>Bacteria</taxon>
        <taxon>Pseudomonadati</taxon>
        <taxon>Pseudomonadota</taxon>
        <taxon>Alphaproteobacteria</taxon>
        <taxon>Sphingomonadales</taxon>
        <taxon>Sphingosinicellaceae</taxon>
        <taxon>Glacieibacterium</taxon>
    </lineage>
</organism>
<evidence type="ECO:0000256" key="4">
    <source>
        <dbReference type="ARBA" id="ARBA00022679"/>
    </source>
</evidence>
<dbReference type="InterPro" id="IPR038731">
    <property type="entry name" value="RgtA/B/C-like"/>
</dbReference>
<keyword evidence="5 8" id="KW-0812">Transmembrane</keyword>
<evidence type="ECO:0000313" key="10">
    <source>
        <dbReference type="EMBL" id="TFU01100.1"/>
    </source>
</evidence>
<dbReference type="Pfam" id="PF13231">
    <property type="entry name" value="PMT_2"/>
    <property type="match status" value="1"/>
</dbReference>
<comment type="subcellular location">
    <subcellularLocation>
        <location evidence="1">Cell membrane</location>
        <topology evidence="1">Multi-pass membrane protein</topology>
    </subcellularLocation>
</comment>
<keyword evidence="11" id="KW-1185">Reference proteome</keyword>
<sequence length="485" mass="52366">MAAEPVSRNEWLALAAILLLALVLRVIGLNAPLWYDEILTLTDFVRKPYGDLVGDFSSLNNHMFYSLQARASILAFGESAWALRLPAMLYGVASLVVLWLIGREAAGRRASLLAVLLLAISYHHVWFSQNARGYTALLFWTSLATLLLARGLHNPRLSVWTGYGICVAAAMYTHLSAGFFFAAHALVYVVVWVRGQRDWRPVYGFVVGGLLTLLLHLPLYTQVLKAMNTVSSGKTSSAMAEWVNPLRTLREITASLDSFGPLAPLALGGALLLVGLGINAMRRRAPVIVAVYLLSIPVALALLVALDFRIWPRYFFVDIGFVFLCVAAGAVALTDWLAARVGRPKLAGALLIAGTLVMVAASALLLVRNYARPKQDFAGALALIAAQRAPGDVATSIGLASAPLKSYLAPGWPVIATEADLNALQGQRVWIVTAFDDHVLPGQEAAMARIAREYNLAASFDGTLGGGTVKVYRKTAEAELKETSR</sequence>
<feature type="transmembrane region" description="Helical" evidence="8">
    <location>
        <begin position="287"/>
        <end position="308"/>
    </location>
</feature>
<dbReference type="PANTHER" id="PTHR33908:SF11">
    <property type="entry name" value="MEMBRANE PROTEIN"/>
    <property type="match status" value="1"/>
</dbReference>
<feature type="transmembrane region" description="Helical" evidence="8">
    <location>
        <begin position="133"/>
        <end position="152"/>
    </location>
</feature>
<feature type="transmembrane region" description="Helical" evidence="8">
    <location>
        <begin position="315"/>
        <end position="334"/>
    </location>
</feature>
<dbReference type="OrthoDB" id="559425at2"/>
<feature type="transmembrane region" description="Helical" evidence="8">
    <location>
        <begin position="202"/>
        <end position="220"/>
    </location>
</feature>